<reference evidence="1 2" key="2">
    <citation type="journal article" date="2022" name="Mol. Ecol. Resour.">
        <title>The genomes of chicory, endive, great burdock and yacon provide insights into Asteraceae paleo-polyploidization history and plant inulin production.</title>
        <authorList>
            <person name="Fan W."/>
            <person name="Wang S."/>
            <person name="Wang H."/>
            <person name="Wang A."/>
            <person name="Jiang F."/>
            <person name="Liu H."/>
            <person name="Zhao H."/>
            <person name="Xu D."/>
            <person name="Zhang Y."/>
        </authorList>
    </citation>
    <scope>NUCLEOTIDE SEQUENCE [LARGE SCALE GENOMIC DNA]</scope>
    <source>
        <strain evidence="2">cv. Yunnan</strain>
        <tissue evidence="1">Leaves</tissue>
    </source>
</reference>
<protein>
    <submittedName>
        <fullName evidence="1">Uncharacterized protein</fullName>
    </submittedName>
</protein>
<evidence type="ECO:0000313" key="2">
    <source>
        <dbReference type="Proteomes" id="UP001056120"/>
    </source>
</evidence>
<keyword evidence="2" id="KW-1185">Reference proteome</keyword>
<dbReference type="Proteomes" id="UP001056120">
    <property type="component" value="Linkage Group LG20"/>
</dbReference>
<comment type="caution">
    <text evidence="1">The sequence shown here is derived from an EMBL/GenBank/DDBJ whole genome shotgun (WGS) entry which is preliminary data.</text>
</comment>
<proteinExistence type="predicted"/>
<gene>
    <name evidence="1" type="ORF">L1987_59989</name>
</gene>
<organism evidence="1 2">
    <name type="scientific">Smallanthus sonchifolius</name>
    <dbReference type="NCBI Taxonomy" id="185202"/>
    <lineage>
        <taxon>Eukaryota</taxon>
        <taxon>Viridiplantae</taxon>
        <taxon>Streptophyta</taxon>
        <taxon>Embryophyta</taxon>
        <taxon>Tracheophyta</taxon>
        <taxon>Spermatophyta</taxon>
        <taxon>Magnoliopsida</taxon>
        <taxon>eudicotyledons</taxon>
        <taxon>Gunneridae</taxon>
        <taxon>Pentapetalae</taxon>
        <taxon>asterids</taxon>
        <taxon>campanulids</taxon>
        <taxon>Asterales</taxon>
        <taxon>Asteraceae</taxon>
        <taxon>Asteroideae</taxon>
        <taxon>Heliantheae alliance</taxon>
        <taxon>Millerieae</taxon>
        <taxon>Smallanthus</taxon>
    </lineage>
</organism>
<dbReference type="EMBL" id="CM042037">
    <property type="protein sequence ID" value="KAI3742309.1"/>
    <property type="molecule type" value="Genomic_DNA"/>
</dbReference>
<name>A0ACB9D6U3_9ASTR</name>
<sequence>MESGLRSRKRKQRPSESDPFGGIFTRSRSHGCSTRHFTRCRPKTKVWSFKSATVPGEPCSVEKVTPALVPGPLFVYDFVGASRAVGPLPSINELENATDVTERKGTPSWLVRGKVQPKIDPFIETVSQRKYAAVLC</sequence>
<evidence type="ECO:0000313" key="1">
    <source>
        <dbReference type="EMBL" id="KAI3742309.1"/>
    </source>
</evidence>
<accession>A0ACB9D6U3</accession>
<reference evidence="2" key="1">
    <citation type="journal article" date="2022" name="Mol. Ecol. Resour.">
        <title>The genomes of chicory, endive, great burdock and yacon provide insights into Asteraceae palaeo-polyploidization history and plant inulin production.</title>
        <authorList>
            <person name="Fan W."/>
            <person name="Wang S."/>
            <person name="Wang H."/>
            <person name="Wang A."/>
            <person name="Jiang F."/>
            <person name="Liu H."/>
            <person name="Zhao H."/>
            <person name="Xu D."/>
            <person name="Zhang Y."/>
        </authorList>
    </citation>
    <scope>NUCLEOTIDE SEQUENCE [LARGE SCALE GENOMIC DNA]</scope>
    <source>
        <strain evidence="2">cv. Yunnan</strain>
    </source>
</reference>